<dbReference type="InterPro" id="IPR051448">
    <property type="entry name" value="CdaR-like_regulators"/>
</dbReference>
<dbReference type="Gene3D" id="1.10.10.2840">
    <property type="entry name" value="PucR C-terminal helix-turn-helix domain"/>
    <property type="match status" value="1"/>
</dbReference>
<dbReference type="Pfam" id="PF13556">
    <property type="entry name" value="HTH_30"/>
    <property type="match status" value="1"/>
</dbReference>
<sequence length="106" mass="11897">MQADDVLPERALVGDQFAADQLYREAYLRLRQGDPHQIMLTTLSTFLTCGRSLELAASKLSVHPNTVRYRLKQSVKITGWDPTNPREAFVLQVSLKLGQIRDAAGQ</sequence>
<dbReference type="PANTHER" id="PTHR33744:SF7">
    <property type="entry name" value="PUCR FAMILY TRANSCRIPTIONAL REGULATOR"/>
    <property type="match status" value="1"/>
</dbReference>
<name>A0ABM8B648_9BIFI</name>
<dbReference type="InterPro" id="IPR042070">
    <property type="entry name" value="PucR_C-HTH_sf"/>
</dbReference>
<keyword evidence="3" id="KW-1185">Reference proteome</keyword>
<dbReference type="PANTHER" id="PTHR33744">
    <property type="entry name" value="CARBOHYDRATE DIACID REGULATOR"/>
    <property type="match status" value="1"/>
</dbReference>
<evidence type="ECO:0000313" key="3">
    <source>
        <dbReference type="Proteomes" id="UP001321766"/>
    </source>
</evidence>
<accession>A0ABM8B648</accession>
<dbReference type="InterPro" id="IPR025736">
    <property type="entry name" value="PucR_C-HTH_dom"/>
</dbReference>
<proteinExistence type="predicted"/>
<organism evidence="2 3">
    <name type="scientific">Bombiscardovia nodaiensis</name>
    <dbReference type="NCBI Taxonomy" id="2932181"/>
    <lineage>
        <taxon>Bacteria</taxon>
        <taxon>Bacillati</taxon>
        <taxon>Actinomycetota</taxon>
        <taxon>Actinomycetes</taxon>
        <taxon>Bifidobacteriales</taxon>
        <taxon>Bifidobacteriaceae</taxon>
        <taxon>Bombiscardovia</taxon>
    </lineage>
</organism>
<dbReference type="EMBL" id="AP026798">
    <property type="protein sequence ID" value="BDR52309.1"/>
    <property type="molecule type" value="Genomic_DNA"/>
</dbReference>
<evidence type="ECO:0000259" key="1">
    <source>
        <dbReference type="Pfam" id="PF13556"/>
    </source>
</evidence>
<dbReference type="Proteomes" id="UP001321766">
    <property type="component" value="Chromosome"/>
</dbReference>
<evidence type="ECO:0000313" key="2">
    <source>
        <dbReference type="EMBL" id="BDR52309.1"/>
    </source>
</evidence>
<feature type="domain" description="PucR C-terminal helix-turn-helix" evidence="1">
    <location>
        <begin position="40"/>
        <end position="97"/>
    </location>
</feature>
<reference evidence="2 3" key="1">
    <citation type="journal article" date="2023" name="Microbiol. Spectr.">
        <title>Symbiosis of Carpenter Bees with Uncharacterized Lactic Acid Bacteria Showing NAD Auxotrophy.</title>
        <authorList>
            <person name="Kawasaki S."/>
            <person name="Ozawa K."/>
            <person name="Mori T."/>
            <person name="Yamamoto A."/>
            <person name="Ito M."/>
            <person name="Ohkuma M."/>
            <person name="Sakamoto M."/>
            <person name="Matsutani M."/>
        </authorList>
    </citation>
    <scope>NUCLEOTIDE SEQUENCE [LARGE SCALE GENOMIC DNA]</scope>
    <source>
        <strain evidence="2 3">Kim37-2</strain>
    </source>
</reference>
<gene>
    <name evidence="2" type="ORF">KIM372_02160</name>
</gene>
<protein>
    <recommendedName>
        <fullName evidence="1">PucR C-terminal helix-turn-helix domain-containing protein</fullName>
    </recommendedName>
</protein>